<evidence type="ECO:0000313" key="1">
    <source>
        <dbReference type="EMBL" id="JAH42597.1"/>
    </source>
</evidence>
<dbReference type="EMBL" id="GBXM01065980">
    <property type="protein sequence ID" value="JAH42597.1"/>
    <property type="molecule type" value="Transcribed_RNA"/>
</dbReference>
<reference evidence="1" key="1">
    <citation type="submission" date="2014-11" db="EMBL/GenBank/DDBJ databases">
        <authorList>
            <person name="Amaro Gonzalez C."/>
        </authorList>
    </citation>
    <scope>NUCLEOTIDE SEQUENCE</scope>
</reference>
<sequence length="36" mass="4133">MNVYAPYTFGLTETSVTGNREHTETAVMYITTKKNY</sequence>
<protein>
    <submittedName>
        <fullName evidence="1">Uncharacterized protein</fullName>
    </submittedName>
</protein>
<proteinExistence type="predicted"/>
<reference evidence="1" key="2">
    <citation type="journal article" date="2015" name="Fish Shellfish Immunol.">
        <title>Early steps in the European eel (Anguilla anguilla)-Vibrio vulnificus interaction in the gills: Role of the RtxA13 toxin.</title>
        <authorList>
            <person name="Callol A."/>
            <person name="Pajuelo D."/>
            <person name="Ebbesson L."/>
            <person name="Teles M."/>
            <person name="MacKenzie S."/>
            <person name="Amaro C."/>
        </authorList>
    </citation>
    <scope>NUCLEOTIDE SEQUENCE</scope>
</reference>
<dbReference type="AlphaFoldDB" id="A0A0E9SMY3"/>
<accession>A0A0E9SMY3</accession>
<organism evidence="1">
    <name type="scientific">Anguilla anguilla</name>
    <name type="common">European freshwater eel</name>
    <name type="synonym">Muraena anguilla</name>
    <dbReference type="NCBI Taxonomy" id="7936"/>
    <lineage>
        <taxon>Eukaryota</taxon>
        <taxon>Metazoa</taxon>
        <taxon>Chordata</taxon>
        <taxon>Craniata</taxon>
        <taxon>Vertebrata</taxon>
        <taxon>Euteleostomi</taxon>
        <taxon>Actinopterygii</taxon>
        <taxon>Neopterygii</taxon>
        <taxon>Teleostei</taxon>
        <taxon>Anguilliformes</taxon>
        <taxon>Anguillidae</taxon>
        <taxon>Anguilla</taxon>
    </lineage>
</organism>
<name>A0A0E9SMY3_ANGAN</name>